<dbReference type="EMBL" id="AP003504">
    <property type="protein sequence ID" value="BAD53418.1"/>
    <property type="molecule type" value="Genomic_DNA"/>
</dbReference>
<accession>Q5ZAG8</accession>
<feature type="region of interest" description="Disordered" evidence="1">
    <location>
        <begin position="117"/>
        <end position="147"/>
    </location>
</feature>
<evidence type="ECO:0000256" key="1">
    <source>
        <dbReference type="SAM" id="MobiDB-lite"/>
    </source>
</evidence>
<proteinExistence type="predicted"/>
<protein>
    <submittedName>
        <fullName evidence="2">Uncharacterized protein P0025A05.5</fullName>
    </submittedName>
</protein>
<sequence>MDSGDCRSRQQRADLLHSNLASIRCSARSNRHAEEVGDGAAACGTRNRSGRPARNRRAAHMVWPSISSLASHAVTSGTWHWQGSASPAAAEAVRVFATRGAWAHCLHSPAGRVVRPGGKTNGPIGAKQKLGYPSNRVRNKVTGGPST</sequence>
<organism evidence="2">
    <name type="scientific">Oryza sativa subsp. japonica</name>
    <name type="common">Rice</name>
    <dbReference type="NCBI Taxonomy" id="39947"/>
    <lineage>
        <taxon>Eukaryota</taxon>
        <taxon>Viridiplantae</taxon>
        <taxon>Streptophyta</taxon>
        <taxon>Embryophyta</taxon>
        <taxon>Tracheophyta</taxon>
        <taxon>Spermatophyta</taxon>
        <taxon>Magnoliopsida</taxon>
        <taxon>Liliopsida</taxon>
        <taxon>Poales</taxon>
        <taxon>Poaceae</taxon>
        <taxon>BOP clade</taxon>
        <taxon>Oryzoideae</taxon>
        <taxon>Oryzeae</taxon>
        <taxon>Oryzinae</taxon>
        <taxon>Oryza</taxon>
        <taxon>Oryza sativa</taxon>
    </lineage>
</organism>
<dbReference type="AlphaFoldDB" id="Q5ZAG8"/>
<evidence type="ECO:0000313" key="2">
    <source>
        <dbReference type="EMBL" id="BAD53418.1"/>
    </source>
</evidence>
<dbReference type="Proteomes" id="UP000817658">
    <property type="component" value="Chromosome 1"/>
</dbReference>
<name>Q5ZAG8_ORYSJ</name>
<reference evidence="2" key="1">
    <citation type="journal article" date="2002" name="Nature">
        <title>The genome sequence and structure of rice chromosome 1.</title>
        <authorList>
            <person name="Sasaki T."/>
            <person name="Matsumoto T."/>
            <person name="Yamamoto K."/>
            <person name="Sakata K."/>
            <person name="Baba T."/>
            <person name="Katayose Y."/>
            <person name="Wu J."/>
            <person name="Niimura Y."/>
            <person name="Cheng Z."/>
            <person name="Nagamura Y."/>
            <person name="Antonio B.A."/>
            <person name="Kanamori H."/>
            <person name="Hosokawa S."/>
            <person name="Masukawa M."/>
            <person name="Arikawa K."/>
            <person name="Chiden Y."/>
            <person name="Hayashi M."/>
            <person name="Okamoto M."/>
            <person name="Ando T."/>
            <person name="Aoki H."/>
            <person name="Arita K."/>
            <person name="Hamada M."/>
            <person name="Harada C."/>
            <person name="Hijishita S."/>
            <person name="Honda M."/>
            <person name="Ichikawa Y."/>
            <person name="Idonuma A."/>
            <person name="Iijima M."/>
            <person name="Ikeda M."/>
            <person name="Ikeno M."/>
            <person name="Itoh S."/>
            <person name="Itoh T."/>
            <person name="Itoh Y."/>
            <person name="Itoh Y."/>
            <person name="Iwabuchi A."/>
            <person name="Kamiya K."/>
            <person name="Karasawa W."/>
            <person name="Katagiri S."/>
            <person name="Kikuta A."/>
            <person name="Kobayashi N."/>
            <person name="Kono I."/>
            <person name="Machita K."/>
            <person name="Maehara T."/>
            <person name="Mizuno H."/>
            <person name="Mizubayashi T."/>
            <person name="Mukai Y."/>
            <person name="Nagasaki H."/>
            <person name="Nakashima M."/>
            <person name="Nakama Y."/>
            <person name="Nakamichi Y."/>
            <person name="Nakamura M."/>
            <person name="Namiki N."/>
            <person name="Negishi M."/>
            <person name="Ohta I."/>
            <person name="Ono N."/>
            <person name="Saji S."/>
            <person name="Sakai K."/>
            <person name="Shibata M."/>
            <person name="Shimokawa T."/>
            <person name="Shomura A."/>
            <person name="Song J."/>
            <person name="Takazaki Y."/>
            <person name="Terasawa K."/>
            <person name="Tsuji K."/>
            <person name="Waki K."/>
            <person name="Yamagata H."/>
            <person name="Yamane H."/>
            <person name="Yoshiki S."/>
            <person name="Yoshihara R."/>
            <person name="Yukawa K."/>
            <person name="Zhong H."/>
            <person name="Iwama H."/>
            <person name="Endo T."/>
            <person name="Ito H."/>
            <person name="Hahn J.H."/>
            <person name="Kim H.I."/>
            <person name="Eun M.Y."/>
            <person name="Yano M."/>
            <person name="Jiang J."/>
            <person name="Gojobori T."/>
        </authorList>
    </citation>
    <scope>NUCLEOTIDE SEQUENCE [LARGE SCALE GENOMIC DNA]</scope>
</reference>
<gene>
    <name evidence="2" type="primary">P0025A05.5</name>
</gene>